<dbReference type="NCBIfam" id="TIGR00482">
    <property type="entry name" value="nicotinate (nicotinamide) nucleotide adenylyltransferase"/>
    <property type="match status" value="1"/>
</dbReference>
<evidence type="ECO:0000256" key="8">
    <source>
        <dbReference type="ARBA" id="ARBA00022642"/>
    </source>
</evidence>
<evidence type="ECO:0000313" key="23">
    <source>
        <dbReference type="EMBL" id="KAK3603035.1"/>
    </source>
</evidence>
<comment type="pathway">
    <text evidence="5">Cofactor biosynthesis; NAD(+) biosynthesis; deamido-NAD(+) from nicotinate D-ribonucleotide: step 1/1.</text>
</comment>
<comment type="cofactor">
    <cofactor evidence="1">
        <name>Mg(2+)</name>
        <dbReference type="ChEBI" id="CHEBI:18420"/>
    </cofactor>
</comment>
<keyword evidence="11 20" id="KW-0547">Nucleotide-binding</keyword>
<dbReference type="InterPro" id="IPR051182">
    <property type="entry name" value="Euk_NMN_adenylyltrnsfrase"/>
</dbReference>
<dbReference type="GO" id="GO:0005634">
    <property type="term" value="C:nucleus"/>
    <property type="evidence" value="ECO:0007669"/>
    <property type="project" value="UniProtKB-SubCell"/>
</dbReference>
<accession>A0AAE0T3B8</accession>
<comment type="catalytic activity">
    <reaction evidence="17">
        <text>nicotinate beta-D-ribonucleotide + ATP + H(+) = deamido-NAD(+) + diphosphate</text>
        <dbReference type="Rhea" id="RHEA:22860"/>
        <dbReference type="ChEBI" id="CHEBI:15378"/>
        <dbReference type="ChEBI" id="CHEBI:30616"/>
        <dbReference type="ChEBI" id="CHEBI:33019"/>
        <dbReference type="ChEBI" id="CHEBI:57502"/>
        <dbReference type="ChEBI" id="CHEBI:58437"/>
        <dbReference type="EC" id="2.7.7.18"/>
    </reaction>
    <physiologicalReaction direction="left-to-right" evidence="17">
        <dbReference type="Rhea" id="RHEA:22861"/>
    </physiologicalReaction>
    <physiologicalReaction direction="right-to-left" evidence="17">
        <dbReference type="Rhea" id="RHEA:22862"/>
    </physiologicalReaction>
</comment>
<keyword evidence="10 20" id="KW-0548">Nucleotidyltransferase</keyword>
<dbReference type="GO" id="GO:0005524">
    <property type="term" value="F:ATP binding"/>
    <property type="evidence" value="ECO:0007669"/>
    <property type="project" value="UniProtKB-KW"/>
</dbReference>
<feature type="compositionally biased region" description="Polar residues" evidence="21">
    <location>
        <begin position="364"/>
        <end position="378"/>
    </location>
</feature>
<evidence type="ECO:0000256" key="4">
    <source>
        <dbReference type="ARBA" id="ARBA00004658"/>
    </source>
</evidence>
<evidence type="ECO:0000256" key="9">
    <source>
        <dbReference type="ARBA" id="ARBA00022679"/>
    </source>
</evidence>
<dbReference type="SUPFAM" id="SSF52374">
    <property type="entry name" value="Nucleotidylyl transferase"/>
    <property type="match status" value="1"/>
</dbReference>
<evidence type="ECO:0000256" key="12">
    <source>
        <dbReference type="ARBA" id="ARBA00022833"/>
    </source>
</evidence>
<reference evidence="23" key="1">
    <citation type="journal article" date="2021" name="Genome Biol. Evol.">
        <title>A High-Quality Reference Genome for a Parasitic Bivalve with Doubly Uniparental Inheritance (Bivalvia: Unionida).</title>
        <authorList>
            <person name="Smith C.H."/>
        </authorList>
    </citation>
    <scope>NUCLEOTIDE SEQUENCE</scope>
    <source>
        <strain evidence="23">CHS0354</strain>
    </source>
</reference>
<dbReference type="PANTHER" id="PTHR12039">
    <property type="entry name" value="NICOTINAMIDE MONONUCLEOTIDE ADENYLYLTRANSFERASE"/>
    <property type="match status" value="1"/>
</dbReference>
<evidence type="ECO:0000256" key="20">
    <source>
        <dbReference type="RuleBase" id="RU362021"/>
    </source>
</evidence>
<dbReference type="Proteomes" id="UP001195483">
    <property type="component" value="Unassembled WGS sequence"/>
</dbReference>
<keyword evidence="13 20" id="KW-0067">ATP-binding</keyword>
<evidence type="ECO:0000256" key="16">
    <source>
        <dbReference type="ARBA" id="ARBA00023242"/>
    </source>
</evidence>
<sequence length="433" mass="49087">MSSVTKVVLLACGSFNPITNMHLRMFELARDALNRTGRYNVIAGIISPVCDAYGKKELVPTKHRCAMISLALKTAKWIRLDTWECEQPLWTETARVLSHFRVELENQMNTSITETPNKKRRKNRKIDEEIDRGPCPNHHDNDQVSLKLLCGGDLLESFGTPGLWKDEDIEDIVRNYGLVCITRGGTDPKKFIYESDVLSKYQENIFIVTEWITNEISATKIRRAMRRGESVKYLLQDSVIDYIRENQLYGIPDNKYLDYTLPSPDQPNIMPMDCLEDVPNDTHPIDLEIDINDSYKKNKQIENLTRTCNIPRCISNPRSSPGPKICQNVEIEPTLSPKHLSFDETSNPASPGKHLGNLDMVGPSSTRKAADISTSNSPKRMLDGEEDETYHVGSPKHVPCMTDLGSLVRRVRNVRVGSTKETRVFAFTTETCV</sequence>
<dbReference type="AlphaFoldDB" id="A0AAE0T3B8"/>
<dbReference type="EC" id="2.7.7.18" evidence="20"/>
<dbReference type="Gene3D" id="3.40.50.620">
    <property type="entry name" value="HUPs"/>
    <property type="match status" value="1"/>
</dbReference>
<dbReference type="Pfam" id="PF01467">
    <property type="entry name" value="CTP_transf_like"/>
    <property type="match status" value="1"/>
</dbReference>
<evidence type="ECO:0000259" key="22">
    <source>
        <dbReference type="Pfam" id="PF01467"/>
    </source>
</evidence>
<organism evidence="23 24">
    <name type="scientific">Potamilus streckersoni</name>
    <dbReference type="NCBI Taxonomy" id="2493646"/>
    <lineage>
        <taxon>Eukaryota</taxon>
        <taxon>Metazoa</taxon>
        <taxon>Spiralia</taxon>
        <taxon>Lophotrochozoa</taxon>
        <taxon>Mollusca</taxon>
        <taxon>Bivalvia</taxon>
        <taxon>Autobranchia</taxon>
        <taxon>Heteroconchia</taxon>
        <taxon>Palaeoheterodonta</taxon>
        <taxon>Unionida</taxon>
        <taxon>Unionoidea</taxon>
        <taxon>Unionidae</taxon>
        <taxon>Ambleminae</taxon>
        <taxon>Lampsilini</taxon>
        <taxon>Potamilus</taxon>
    </lineage>
</organism>
<dbReference type="InterPro" id="IPR014729">
    <property type="entry name" value="Rossmann-like_a/b/a_fold"/>
</dbReference>
<dbReference type="EMBL" id="JAEAOA010002208">
    <property type="protein sequence ID" value="KAK3603035.1"/>
    <property type="molecule type" value="Genomic_DNA"/>
</dbReference>
<dbReference type="PANTHER" id="PTHR12039:SF0">
    <property type="entry name" value="NICOTINAMIDE-NUCLEOTIDE ADENYLYLTRANSFERASE"/>
    <property type="match status" value="1"/>
</dbReference>
<dbReference type="GO" id="GO:0000309">
    <property type="term" value="F:nicotinamide-nucleotide adenylyltransferase activity"/>
    <property type="evidence" value="ECO:0007669"/>
    <property type="project" value="UniProtKB-EC"/>
</dbReference>
<feature type="region of interest" description="Disordered" evidence="21">
    <location>
        <begin position="364"/>
        <end position="395"/>
    </location>
</feature>
<dbReference type="InterPro" id="IPR004821">
    <property type="entry name" value="Cyt_trans-like"/>
</dbReference>
<reference evidence="23" key="3">
    <citation type="submission" date="2023-05" db="EMBL/GenBank/DDBJ databases">
        <authorList>
            <person name="Smith C.H."/>
        </authorList>
    </citation>
    <scope>NUCLEOTIDE SEQUENCE</scope>
    <source>
        <strain evidence="23">CHS0354</strain>
        <tissue evidence="23">Mantle</tissue>
    </source>
</reference>
<comment type="pathway">
    <text evidence="4 20">Cofactor biosynthesis; NAD(+) biosynthesis; NAD(+) from nicotinamide D-ribonucleotide: step 1/1.</text>
</comment>
<evidence type="ECO:0000256" key="2">
    <source>
        <dbReference type="ARBA" id="ARBA00001947"/>
    </source>
</evidence>
<protein>
    <recommendedName>
        <fullName evidence="20">Nicotinamide-nucleotide adenylyltransferase</fullName>
        <ecNumber evidence="20">2.7.7.1</ecNumber>
        <ecNumber evidence="20">2.7.7.18</ecNumber>
    </recommendedName>
</protein>
<evidence type="ECO:0000256" key="3">
    <source>
        <dbReference type="ARBA" id="ARBA00004123"/>
    </source>
</evidence>
<comment type="cofactor">
    <cofactor evidence="2">
        <name>Zn(2+)</name>
        <dbReference type="ChEBI" id="CHEBI:29105"/>
    </cofactor>
</comment>
<evidence type="ECO:0000256" key="14">
    <source>
        <dbReference type="ARBA" id="ARBA00022842"/>
    </source>
</evidence>
<evidence type="ECO:0000256" key="15">
    <source>
        <dbReference type="ARBA" id="ARBA00023027"/>
    </source>
</evidence>
<dbReference type="InterPro" id="IPR005248">
    <property type="entry name" value="NadD/NMNAT"/>
</dbReference>
<name>A0AAE0T3B8_9BIVA</name>
<evidence type="ECO:0000313" key="24">
    <source>
        <dbReference type="Proteomes" id="UP001195483"/>
    </source>
</evidence>
<evidence type="ECO:0000256" key="18">
    <source>
        <dbReference type="ARBA" id="ARBA00048969"/>
    </source>
</evidence>
<evidence type="ECO:0000256" key="21">
    <source>
        <dbReference type="SAM" id="MobiDB-lite"/>
    </source>
</evidence>
<dbReference type="CDD" id="cd09286">
    <property type="entry name" value="NMNAT_Eukarya"/>
    <property type="match status" value="1"/>
</dbReference>
<dbReference type="GO" id="GO:0009435">
    <property type="term" value="P:NAD+ biosynthetic process"/>
    <property type="evidence" value="ECO:0007669"/>
    <property type="project" value="InterPro"/>
</dbReference>
<evidence type="ECO:0000256" key="11">
    <source>
        <dbReference type="ARBA" id="ARBA00022741"/>
    </source>
</evidence>
<keyword evidence="15 20" id="KW-0520">NAD</keyword>
<keyword evidence="7" id="KW-0597">Phosphoprotein</keyword>
<keyword evidence="24" id="KW-1185">Reference proteome</keyword>
<comment type="similarity">
    <text evidence="6 20">Belongs to the eukaryotic NMN adenylyltransferase family.</text>
</comment>
<evidence type="ECO:0000256" key="6">
    <source>
        <dbReference type="ARBA" id="ARBA00007064"/>
    </source>
</evidence>
<comment type="catalytic activity">
    <reaction evidence="18">
        <text>beta-nicotinamide D-ribonucleotide + ATP + H(+) = diphosphate + NAD(+)</text>
        <dbReference type="Rhea" id="RHEA:21360"/>
        <dbReference type="ChEBI" id="CHEBI:14649"/>
        <dbReference type="ChEBI" id="CHEBI:15378"/>
        <dbReference type="ChEBI" id="CHEBI:30616"/>
        <dbReference type="ChEBI" id="CHEBI:33019"/>
        <dbReference type="ChEBI" id="CHEBI:57540"/>
        <dbReference type="EC" id="2.7.7.1"/>
    </reaction>
    <physiologicalReaction direction="left-to-right" evidence="18">
        <dbReference type="Rhea" id="RHEA:21361"/>
    </physiologicalReaction>
    <physiologicalReaction direction="right-to-left" evidence="18">
        <dbReference type="Rhea" id="RHEA:21362"/>
    </physiologicalReaction>
</comment>
<feature type="region of interest" description="Disordered" evidence="21">
    <location>
        <begin position="110"/>
        <end position="134"/>
    </location>
</feature>
<comment type="caution">
    <text evidence="23">The sequence shown here is derived from an EMBL/GenBank/DDBJ whole genome shotgun (WGS) entry which is preliminary data.</text>
</comment>
<dbReference type="FunFam" id="3.40.50.620:FF:000101">
    <property type="entry name" value="Nicotinamide-nucleotide adenylyltransferase"/>
    <property type="match status" value="1"/>
</dbReference>
<dbReference type="InterPro" id="IPR045094">
    <property type="entry name" value="NMNAT_euk"/>
</dbReference>
<evidence type="ECO:0000256" key="10">
    <source>
        <dbReference type="ARBA" id="ARBA00022695"/>
    </source>
</evidence>
<feature type="domain" description="Cytidyltransferase-like" evidence="22">
    <location>
        <begin position="10"/>
        <end position="223"/>
    </location>
</feature>
<proteinExistence type="inferred from homology"/>
<evidence type="ECO:0000256" key="5">
    <source>
        <dbReference type="ARBA" id="ARBA00005019"/>
    </source>
</evidence>
<dbReference type="GO" id="GO:0004515">
    <property type="term" value="F:nicotinate-nucleotide adenylyltransferase activity"/>
    <property type="evidence" value="ECO:0007669"/>
    <property type="project" value="UniProtKB-EC"/>
</dbReference>
<keyword evidence="14" id="KW-0460">Magnesium</keyword>
<reference evidence="23" key="2">
    <citation type="journal article" date="2021" name="Genome Biol. Evol.">
        <title>Developing a high-quality reference genome for a parasitic bivalve with doubly uniparental inheritance (Bivalvia: Unionida).</title>
        <authorList>
            <person name="Smith C.H."/>
        </authorList>
    </citation>
    <scope>NUCLEOTIDE SEQUENCE</scope>
    <source>
        <strain evidence="23">CHS0354</strain>
        <tissue evidence="23">Mantle</tissue>
    </source>
</reference>
<keyword evidence="8 20" id="KW-0662">Pyridine nucleotide biosynthesis</keyword>
<keyword evidence="9 20" id="KW-0808">Transferase</keyword>
<dbReference type="EC" id="2.7.7.1" evidence="20"/>
<evidence type="ECO:0000256" key="7">
    <source>
        <dbReference type="ARBA" id="ARBA00022553"/>
    </source>
</evidence>
<evidence type="ECO:0000256" key="17">
    <source>
        <dbReference type="ARBA" id="ARBA00048514"/>
    </source>
</evidence>
<keyword evidence="16" id="KW-0539">Nucleus</keyword>
<keyword evidence="12" id="KW-0862">Zinc</keyword>
<gene>
    <name evidence="23" type="ORF">CHS0354_037782</name>
</gene>
<evidence type="ECO:0000256" key="13">
    <source>
        <dbReference type="ARBA" id="ARBA00022840"/>
    </source>
</evidence>
<evidence type="ECO:0000256" key="1">
    <source>
        <dbReference type="ARBA" id="ARBA00001946"/>
    </source>
</evidence>
<evidence type="ECO:0000256" key="19">
    <source>
        <dbReference type="ARBA" id="ARBA00064648"/>
    </source>
</evidence>
<comment type="subcellular location">
    <subcellularLocation>
        <location evidence="3">Nucleus</location>
    </subcellularLocation>
</comment>
<comment type="subunit">
    <text evidence="19">Homohexamer. Interacts with ADPRT/PARP1.</text>
</comment>